<dbReference type="STRING" id="34103.SAMN05421778_106144"/>
<keyword evidence="2" id="KW-1185">Reference proteome</keyword>
<organism evidence="1 2">
    <name type="scientific">Sphaerotilus natans subsp. natans DSM 6575</name>
    <dbReference type="NCBI Taxonomy" id="1286631"/>
    <lineage>
        <taxon>Bacteria</taxon>
        <taxon>Pseudomonadati</taxon>
        <taxon>Pseudomonadota</taxon>
        <taxon>Betaproteobacteria</taxon>
        <taxon>Burkholderiales</taxon>
        <taxon>Sphaerotilaceae</taxon>
        <taxon>Sphaerotilus</taxon>
    </lineage>
</organism>
<comment type="caution">
    <text evidence="1">The sequence shown here is derived from an EMBL/GenBank/DDBJ whole genome shotgun (WGS) entry which is preliminary data.</text>
</comment>
<protein>
    <recommendedName>
        <fullName evidence="3">DUF2946 domain-containing protein</fullName>
    </recommendedName>
</protein>
<dbReference type="Proteomes" id="UP000026714">
    <property type="component" value="Unassembled WGS sequence"/>
</dbReference>
<evidence type="ECO:0008006" key="3">
    <source>
        <dbReference type="Google" id="ProtNLM"/>
    </source>
</evidence>
<evidence type="ECO:0000313" key="1">
    <source>
        <dbReference type="EMBL" id="KDB50960.1"/>
    </source>
</evidence>
<accession>A0A059KHV4</accession>
<dbReference type="Pfam" id="PF11162">
    <property type="entry name" value="DUF2946"/>
    <property type="match status" value="1"/>
</dbReference>
<reference evidence="1 2" key="1">
    <citation type="journal article" date="2014" name="FEMS Microbiol. Ecol.">
        <title>Sphaerotilus natans encrusted with nanoball-shaped Fe(III) oxide minerals formed by nitrate-reducing mixotrophic Fe(II) oxidation.</title>
        <authorList>
            <person name="Park S."/>
            <person name="Kim D.H."/>
            <person name="Lee J.H."/>
            <person name="Hur H.G."/>
        </authorList>
    </citation>
    <scope>NUCLEOTIDE SEQUENCE [LARGE SCALE GENOMIC DNA]</scope>
    <source>
        <strain evidence="1 2">DSM 6575</strain>
    </source>
</reference>
<proteinExistence type="predicted"/>
<sequence length="161" mass="17584">MRQGSRFSLNVGIRQHRDGIMKFHVRFHYHRWMIFWRRHSFRLVSAAIALLMMVALAPTLSRLLAAADPVRAAMLAEICSATMPASSRTDAGAIGMTDAAGGNHCPACLSPALGALLPEPDRRADYRLLEPLPVPVLRIDFVPDAAAHHPPLPARAPPALV</sequence>
<dbReference type="AlphaFoldDB" id="A0A059KHV4"/>
<gene>
    <name evidence="1" type="ORF">X805_34660</name>
</gene>
<name>A0A059KHV4_9BURK</name>
<dbReference type="EMBL" id="AZRA01000104">
    <property type="protein sequence ID" value="KDB50960.1"/>
    <property type="molecule type" value="Genomic_DNA"/>
</dbReference>
<evidence type="ECO:0000313" key="2">
    <source>
        <dbReference type="Proteomes" id="UP000026714"/>
    </source>
</evidence>
<dbReference type="InterPro" id="IPR021333">
    <property type="entry name" value="DUF2946"/>
</dbReference>